<dbReference type="InterPro" id="IPR036034">
    <property type="entry name" value="PDZ_sf"/>
</dbReference>
<evidence type="ECO:0000313" key="4">
    <source>
        <dbReference type="Proteomes" id="UP000287022"/>
    </source>
</evidence>
<feature type="domain" description="Tail specific protease" evidence="1">
    <location>
        <begin position="226"/>
        <end position="366"/>
    </location>
</feature>
<evidence type="ECO:0000259" key="2">
    <source>
        <dbReference type="Pfam" id="PF18294"/>
    </source>
</evidence>
<protein>
    <submittedName>
        <fullName evidence="3">Peptidase S41</fullName>
    </submittedName>
</protein>
<comment type="caution">
    <text evidence="3">The sequence shown here is derived from an EMBL/GenBank/DDBJ whole genome shotgun (WGS) entry which is preliminary data.</text>
</comment>
<dbReference type="Proteomes" id="UP000287022">
    <property type="component" value="Unassembled WGS sequence"/>
</dbReference>
<dbReference type="Pfam" id="PF18294">
    <property type="entry name" value="Pept_S41_N"/>
    <property type="match status" value="1"/>
</dbReference>
<proteinExistence type="predicted"/>
<dbReference type="GO" id="GO:0004175">
    <property type="term" value="F:endopeptidase activity"/>
    <property type="evidence" value="ECO:0007669"/>
    <property type="project" value="TreeGrafter"/>
</dbReference>
<evidence type="ECO:0000259" key="1">
    <source>
        <dbReference type="Pfam" id="PF03572"/>
    </source>
</evidence>
<dbReference type="Gene3D" id="2.30.42.10">
    <property type="match status" value="1"/>
</dbReference>
<feature type="domain" description="Peptidase S41 N-terminal" evidence="2">
    <location>
        <begin position="59"/>
        <end position="105"/>
    </location>
</feature>
<dbReference type="CDD" id="cd07561">
    <property type="entry name" value="Peptidase_S41_CPP_like"/>
    <property type="match status" value="1"/>
</dbReference>
<dbReference type="InterPro" id="IPR029045">
    <property type="entry name" value="ClpP/crotonase-like_dom_sf"/>
</dbReference>
<evidence type="ECO:0000313" key="3">
    <source>
        <dbReference type="EMBL" id="RUO69357.1"/>
    </source>
</evidence>
<dbReference type="AlphaFoldDB" id="A0A432YZP1"/>
<dbReference type="Gene3D" id="3.90.226.10">
    <property type="entry name" value="2-enoyl-CoA Hydratase, Chain A, domain 1"/>
    <property type="match status" value="1"/>
</dbReference>
<dbReference type="GO" id="GO:0008236">
    <property type="term" value="F:serine-type peptidase activity"/>
    <property type="evidence" value="ECO:0007669"/>
    <property type="project" value="InterPro"/>
</dbReference>
<gene>
    <name evidence="3" type="ORF">CWI80_11985</name>
</gene>
<dbReference type="STRING" id="1122124.GCA_000423165_02352"/>
<sequence length="453" mass="49632">MEVFRQVIVMTSTLQSNLKRALLCSCLPLLISCGGSSGSTNTGGDLDVPDSGSCSVGEEKNYFLNYMRDDYFWYQDIPSNVDTGNYNDVYQLLDGIRSPVDRFSFILTQEQYEQRYINAEYIGFGFSTRVSGSRLFINYVYEDSPATSVGMTRGAEILSIDGTSVASLIANNQLNDAFGAAQSGVTRTLRWRAVNQTERESVLTKQAVETNTVLATQSFALDGKAIGYYVLNSFINRTGSDLNDAYNQLAGVDELIIDVRYNGGGIIKYGVQAATQAAGNNVIGNTAVQLRYNDKNTDNNKAYLFELGEGIQQLNLDRVFVLTTGASCSTSELIINSLTPYVDVVVIGQPTCGKPVGQSPDRFCDKISFVINFETVNANGEGRYFDGLPVTCPATDSIVGDWGAENDPLLLQARHFISYGSCRPQASGGVQQASVTHRVDEPMTLPEQWKREF</sequence>
<dbReference type="Pfam" id="PF03572">
    <property type="entry name" value="Peptidase_S41"/>
    <property type="match status" value="1"/>
</dbReference>
<dbReference type="EMBL" id="PIQE01000005">
    <property type="protein sequence ID" value="RUO69357.1"/>
    <property type="molecule type" value="Genomic_DNA"/>
</dbReference>
<dbReference type="GO" id="GO:0006508">
    <property type="term" value="P:proteolysis"/>
    <property type="evidence" value="ECO:0007669"/>
    <property type="project" value="InterPro"/>
</dbReference>
<dbReference type="PROSITE" id="PS51257">
    <property type="entry name" value="PROKAR_LIPOPROTEIN"/>
    <property type="match status" value="1"/>
</dbReference>
<keyword evidence="4" id="KW-1185">Reference proteome</keyword>
<accession>A0A432YZP1</accession>
<dbReference type="InterPro" id="IPR005151">
    <property type="entry name" value="Tail-specific_protease"/>
</dbReference>
<reference evidence="4" key="1">
    <citation type="journal article" date="2018" name="Front. Microbiol.">
        <title>Genome-Based Analysis Reveals the Taxonomy and Diversity of the Family Idiomarinaceae.</title>
        <authorList>
            <person name="Liu Y."/>
            <person name="Lai Q."/>
            <person name="Shao Z."/>
        </authorList>
    </citation>
    <scope>NUCLEOTIDE SEQUENCE [LARGE SCALE GENOMIC DNA]</scope>
    <source>
        <strain evidence="4">c121</strain>
    </source>
</reference>
<dbReference type="PANTHER" id="PTHR32060">
    <property type="entry name" value="TAIL-SPECIFIC PROTEASE"/>
    <property type="match status" value="1"/>
</dbReference>
<dbReference type="PANTHER" id="PTHR32060:SF22">
    <property type="entry name" value="CARBOXYL-TERMINAL-PROCESSING PEPTIDASE 3, CHLOROPLASTIC"/>
    <property type="match status" value="1"/>
</dbReference>
<organism evidence="3 4">
    <name type="scientific">Pseudidiomarina sediminum</name>
    <dbReference type="NCBI Taxonomy" id="431675"/>
    <lineage>
        <taxon>Bacteria</taxon>
        <taxon>Pseudomonadati</taxon>
        <taxon>Pseudomonadota</taxon>
        <taxon>Gammaproteobacteria</taxon>
        <taxon>Alteromonadales</taxon>
        <taxon>Idiomarinaceae</taxon>
        <taxon>Pseudidiomarina</taxon>
    </lineage>
</organism>
<dbReference type="InterPro" id="IPR041613">
    <property type="entry name" value="Pept_S41_N"/>
</dbReference>
<dbReference type="SUPFAM" id="SSF52096">
    <property type="entry name" value="ClpP/crotonase"/>
    <property type="match status" value="1"/>
</dbReference>
<name>A0A432YZP1_9GAMM</name>
<dbReference type="Gene3D" id="3.30.750.170">
    <property type="match status" value="1"/>
</dbReference>